<comment type="caution">
    <text evidence="3">The sequence shown here is derived from an EMBL/GenBank/DDBJ whole genome shotgun (WGS) entry which is preliminary data.</text>
</comment>
<dbReference type="EMBL" id="JAPFFL010000013">
    <property type="protein sequence ID" value="KAJ6684133.1"/>
    <property type="molecule type" value="Genomic_DNA"/>
</dbReference>
<sequence>MANCNPQKKVLLLCGDFMEDYETMVPFQALQAYGIAVDTVCPGKKAGDCCRTVIQDSGAYHGYKTYTEKLGHNFQSQCKLRRS</sequence>
<reference evidence="3" key="1">
    <citation type="submission" date="2022-11" db="EMBL/GenBank/DDBJ databases">
        <authorList>
            <person name="Hyden B.L."/>
            <person name="Feng K."/>
            <person name="Yates T."/>
            <person name="Jawdy S."/>
            <person name="Smart L.B."/>
            <person name="Muchero W."/>
        </authorList>
    </citation>
    <scope>NUCLEOTIDE SEQUENCE</scope>
    <source>
        <tissue evidence="3">Shoot tip</tissue>
    </source>
</reference>
<evidence type="ECO:0000256" key="1">
    <source>
        <dbReference type="ARBA" id="ARBA00008542"/>
    </source>
</evidence>
<dbReference type="OrthoDB" id="543156at2759"/>
<dbReference type="PANTHER" id="PTHR42733:SF2">
    <property type="entry name" value="DJ-1_THIJ_PFPI FAMILY PROTEIN"/>
    <property type="match status" value="1"/>
</dbReference>
<dbReference type="InterPro" id="IPR029062">
    <property type="entry name" value="Class_I_gatase-like"/>
</dbReference>
<evidence type="ECO:0000259" key="2">
    <source>
        <dbReference type="Pfam" id="PF01965"/>
    </source>
</evidence>
<protein>
    <recommendedName>
        <fullName evidence="2">DJ-1/PfpI domain-containing protein</fullName>
    </recommendedName>
</protein>
<dbReference type="PANTHER" id="PTHR42733">
    <property type="entry name" value="DJ-1 PROTEIN"/>
    <property type="match status" value="1"/>
</dbReference>
<accession>A0A9Q0P9I1</accession>
<dbReference type="InterPro" id="IPR002818">
    <property type="entry name" value="DJ-1/PfpI"/>
</dbReference>
<organism evidence="3 4">
    <name type="scientific">Salix viminalis</name>
    <name type="common">Common osier</name>
    <name type="synonym">Basket willow</name>
    <dbReference type="NCBI Taxonomy" id="40686"/>
    <lineage>
        <taxon>Eukaryota</taxon>
        <taxon>Viridiplantae</taxon>
        <taxon>Streptophyta</taxon>
        <taxon>Embryophyta</taxon>
        <taxon>Tracheophyta</taxon>
        <taxon>Spermatophyta</taxon>
        <taxon>Magnoliopsida</taxon>
        <taxon>eudicotyledons</taxon>
        <taxon>Gunneridae</taxon>
        <taxon>Pentapetalae</taxon>
        <taxon>rosids</taxon>
        <taxon>fabids</taxon>
        <taxon>Malpighiales</taxon>
        <taxon>Salicaceae</taxon>
        <taxon>Saliceae</taxon>
        <taxon>Salix</taxon>
    </lineage>
</organism>
<gene>
    <name evidence="3" type="ORF">OIU85_007789</name>
</gene>
<dbReference type="SUPFAM" id="SSF52317">
    <property type="entry name" value="Class I glutamine amidotransferase-like"/>
    <property type="match status" value="1"/>
</dbReference>
<keyword evidence="4" id="KW-1185">Reference proteome</keyword>
<evidence type="ECO:0000313" key="4">
    <source>
        <dbReference type="Proteomes" id="UP001151529"/>
    </source>
</evidence>
<proteinExistence type="inferred from homology"/>
<dbReference type="InterPro" id="IPR006286">
    <property type="entry name" value="C56_PfpI-like"/>
</dbReference>
<dbReference type="Gene3D" id="3.40.50.880">
    <property type="match status" value="1"/>
</dbReference>
<comment type="similarity">
    <text evidence="1">Belongs to the peptidase C56 family.</text>
</comment>
<dbReference type="Proteomes" id="UP001151529">
    <property type="component" value="Chromosome 17"/>
</dbReference>
<name>A0A9Q0P9I1_SALVM</name>
<feature type="domain" description="DJ-1/PfpI" evidence="2">
    <location>
        <begin position="8"/>
        <end position="48"/>
    </location>
</feature>
<evidence type="ECO:0000313" key="3">
    <source>
        <dbReference type="EMBL" id="KAJ6684133.1"/>
    </source>
</evidence>
<dbReference type="Pfam" id="PF01965">
    <property type="entry name" value="DJ-1_PfpI"/>
    <property type="match status" value="1"/>
</dbReference>
<reference evidence="3" key="2">
    <citation type="journal article" date="2023" name="Int. J. Mol. Sci.">
        <title>De Novo Assembly and Annotation of 11 Diverse Shrub Willow (Salix) Genomes Reveals Novel Gene Organization in Sex-Linked Regions.</title>
        <authorList>
            <person name="Hyden B."/>
            <person name="Feng K."/>
            <person name="Yates T.B."/>
            <person name="Jawdy S."/>
            <person name="Cereghino C."/>
            <person name="Smart L.B."/>
            <person name="Muchero W."/>
        </authorList>
    </citation>
    <scope>NUCLEOTIDE SEQUENCE [LARGE SCALE GENOMIC DNA]</scope>
    <source>
        <tissue evidence="3">Shoot tip</tissue>
    </source>
</reference>
<dbReference type="AlphaFoldDB" id="A0A9Q0P9I1"/>